<dbReference type="InterPro" id="IPR025270">
    <property type="entry name" value="DUF4044"/>
</dbReference>
<gene>
    <name evidence="2" type="ORF">HU830_00400</name>
</gene>
<comment type="caution">
    <text evidence="2">The sequence shown here is derived from an EMBL/GenBank/DDBJ whole genome shotgun (WGS) entry which is preliminary data.</text>
</comment>
<evidence type="ECO:0000313" key="2">
    <source>
        <dbReference type="EMBL" id="NVY95669.1"/>
    </source>
</evidence>
<dbReference type="AlphaFoldDB" id="A0A850QY86"/>
<keyword evidence="1" id="KW-0812">Transmembrane</keyword>
<keyword evidence="3" id="KW-1185">Reference proteome</keyword>
<evidence type="ECO:0000313" key="3">
    <source>
        <dbReference type="Proteomes" id="UP000563523"/>
    </source>
</evidence>
<accession>A0A850QY86</accession>
<protein>
    <submittedName>
        <fullName evidence="2">DUF4044 domain-containing protein</fullName>
    </submittedName>
</protein>
<reference evidence="2 3" key="1">
    <citation type="submission" date="2020-06" db="EMBL/GenBank/DDBJ databases">
        <authorList>
            <person name="Kang J."/>
        </authorList>
    </citation>
    <scope>NUCLEOTIDE SEQUENCE [LARGE SCALE GENOMIC DNA]</scope>
    <source>
        <strain evidence="2 3">DCY120</strain>
    </source>
</reference>
<keyword evidence="1" id="KW-1133">Transmembrane helix</keyword>
<name>A0A850QY86_9LACO</name>
<proteinExistence type="predicted"/>
<organism evidence="2 3">
    <name type="scientific">Bombilactobacillus apium</name>
    <dbReference type="NCBI Taxonomy" id="2675299"/>
    <lineage>
        <taxon>Bacteria</taxon>
        <taxon>Bacillati</taxon>
        <taxon>Bacillota</taxon>
        <taxon>Bacilli</taxon>
        <taxon>Lactobacillales</taxon>
        <taxon>Lactobacillaceae</taxon>
        <taxon>Bombilactobacillus</taxon>
    </lineage>
</organism>
<sequence>MKKKKSLFVRITQTFVWLMIIVTIAGVIFQAVVAFL</sequence>
<feature type="transmembrane region" description="Helical" evidence="1">
    <location>
        <begin position="7"/>
        <end position="33"/>
    </location>
</feature>
<dbReference type="EMBL" id="JABZEC010000001">
    <property type="protein sequence ID" value="NVY95669.1"/>
    <property type="molecule type" value="Genomic_DNA"/>
</dbReference>
<dbReference type="Proteomes" id="UP000563523">
    <property type="component" value="Unassembled WGS sequence"/>
</dbReference>
<evidence type="ECO:0000256" key="1">
    <source>
        <dbReference type="SAM" id="Phobius"/>
    </source>
</evidence>
<dbReference type="RefSeq" id="WP_176941841.1">
    <property type="nucleotide sequence ID" value="NZ_JABZEC010000001.1"/>
</dbReference>
<keyword evidence="1" id="KW-0472">Membrane</keyword>
<dbReference type="Pfam" id="PF13253">
    <property type="entry name" value="DUF4044"/>
    <property type="match status" value="1"/>
</dbReference>